<evidence type="ECO:0000256" key="1">
    <source>
        <dbReference type="SAM" id="MobiDB-lite"/>
    </source>
</evidence>
<evidence type="ECO:0000313" key="2">
    <source>
        <dbReference type="EMBL" id="CBY09627.1"/>
    </source>
</evidence>
<sequence length="481" mass="55137">MTNNTPIQIRAENGQMKFYNLRRHMKLNHDPEKRKKREEEKRTKLKSPSVEYFFRPAKQHTKGEKKEAAALMTSLAAEKYVRAQNQTVTEDSFKSLYPSDYFVGKSVEDNTLEMESFLKKALPQLIAKNLLTISIDDKCIGEKLSDLEKNCHGTLLQIPDPQSGKRVSFLIGFTPTDSKNDETLAELTRNDLRKYGINSDDIIRIIPVIGDAAERGTMTELSLLSVICVCHTLHRVGEMMVDYATAYGFEEIYEYEVQDFLKACTKRIPMAQARSTNSICWSKKAEQFITLYIWKSKIVELENDNAAFHKYLLEDKIIPSWTYVKCQALISVELLSSIRNMESNEACLPDAFFTIENLMIKLANLTKTLQSRDEKNMMNPLAKGAFAKLCNLYFYGFIKDGKEVSRPDPNRSQESNLISTFLFPRPSKHGIDMPRAQPSSYINSFLLMAPKSHPNRFFRKKLQVKKTASMISQISKKESMS</sequence>
<organism evidence="2">
    <name type="scientific">Oikopleura dioica</name>
    <name type="common">Tunicate</name>
    <dbReference type="NCBI Taxonomy" id="34765"/>
    <lineage>
        <taxon>Eukaryota</taxon>
        <taxon>Metazoa</taxon>
        <taxon>Chordata</taxon>
        <taxon>Tunicata</taxon>
        <taxon>Appendicularia</taxon>
        <taxon>Copelata</taxon>
        <taxon>Oikopleuridae</taxon>
        <taxon>Oikopleura</taxon>
    </lineage>
</organism>
<dbReference type="InParanoid" id="E4XEY1"/>
<proteinExistence type="predicted"/>
<protein>
    <submittedName>
        <fullName evidence="2">Uncharacterized protein</fullName>
    </submittedName>
</protein>
<name>E4XEY1_OIKDI</name>
<accession>E4XEY1</accession>
<feature type="compositionally biased region" description="Basic and acidic residues" evidence="1">
    <location>
        <begin position="27"/>
        <end position="42"/>
    </location>
</feature>
<feature type="region of interest" description="Disordered" evidence="1">
    <location>
        <begin position="25"/>
        <end position="45"/>
    </location>
</feature>
<evidence type="ECO:0000313" key="3">
    <source>
        <dbReference type="Proteomes" id="UP000001307"/>
    </source>
</evidence>
<dbReference type="EMBL" id="FN653043">
    <property type="protein sequence ID" value="CBY09627.1"/>
    <property type="molecule type" value="Genomic_DNA"/>
</dbReference>
<dbReference type="AlphaFoldDB" id="E4XEY1"/>
<keyword evidence="3" id="KW-1185">Reference proteome</keyword>
<reference evidence="2" key="1">
    <citation type="journal article" date="2010" name="Science">
        <title>Plasticity of animal genome architecture unmasked by rapid evolution of a pelagic tunicate.</title>
        <authorList>
            <person name="Denoeud F."/>
            <person name="Henriet S."/>
            <person name="Mungpakdee S."/>
            <person name="Aury J.M."/>
            <person name="Da Silva C."/>
            <person name="Brinkmann H."/>
            <person name="Mikhaleva J."/>
            <person name="Olsen L.C."/>
            <person name="Jubin C."/>
            <person name="Canestro C."/>
            <person name="Bouquet J.M."/>
            <person name="Danks G."/>
            <person name="Poulain J."/>
            <person name="Campsteijn C."/>
            <person name="Adamski M."/>
            <person name="Cross I."/>
            <person name="Yadetie F."/>
            <person name="Muffato M."/>
            <person name="Louis A."/>
            <person name="Butcher S."/>
            <person name="Tsagkogeorga G."/>
            <person name="Konrad A."/>
            <person name="Singh S."/>
            <person name="Jensen M.F."/>
            <person name="Cong E.H."/>
            <person name="Eikeseth-Otteraa H."/>
            <person name="Noel B."/>
            <person name="Anthouard V."/>
            <person name="Porcel B.M."/>
            <person name="Kachouri-Lafond R."/>
            <person name="Nishino A."/>
            <person name="Ugolini M."/>
            <person name="Chourrout P."/>
            <person name="Nishida H."/>
            <person name="Aasland R."/>
            <person name="Huzurbazar S."/>
            <person name="Westhof E."/>
            <person name="Delsuc F."/>
            <person name="Lehrach H."/>
            <person name="Reinhardt R."/>
            <person name="Weissenbach J."/>
            <person name="Roy S.W."/>
            <person name="Artiguenave F."/>
            <person name="Postlethwait J.H."/>
            <person name="Manak J.R."/>
            <person name="Thompson E.M."/>
            <person name="Jaillon O."/>
            <person name="Du Pasquier L."/>
            <person name="Boudinot P."/>
            <person name="Liberles D.A."/>
            <person name="Volff J.N."/>
            <person name="Philippe H."/>
            <person name="Lenhard B."/>
            <person name="Roest Crollius H."/>
            <person name="Wincker P."/>
            <person name="Chourrout D."/>
        </authorList>
    </citation>
    <scope>NUCLEOTIDE SEQUENCE [LARGE SCALE GENOMIC DNA]</scope>
</reference>
<gene>
    <name evidence="2" type="ORF">GSOID_T00008758001</name>
</gene>
<dbReference type="Proteomes" id="UP000001307">
    <property type="component" value="Unassembled WGS sequence"/>
</dbReference>